<name>A0A2P2C636_9ZZZZ</name>
<dbReference type="EMBL" id="CZKA01000037">
    <property type="protein sequence ID" value="CUR57459.1"/>
    <property type="molecule type" value="Genomic_DNA"/>
</dbReference>
<keyword evidence="1" id="KW-1133">Transmembrane helix</keyword>
<feature type="transmembrane region" description="Helical" evidence="1">
    <location>
        <begin position="290"/>
        <end position="314"/>
    </location>
</feature>
<dbReference type="InterPro" id="IPR015943">
    <property type="entry name" value="WD40/YVTN_repeat-like_dom_sf"/>
</dbReference>
<protein>
    <recommendedName>
        <fullName evidence="3">Integral membrane protein</fullName>
    </recommendedName>
</protein>
<dbReference type="InterPro" id="IPR011044">
    <property type="entry name" value="Quino_amine_DH_bsu"/>
</dbReference>
<keyword evidence="1" id="KW-0812">Transmembrane</keyword>
<accession>A0A2P2C636</accession>
<dbReference type="Gene3D" id="2.130.10.10">
    <property type="entry name" value="YVTN repeat-like/Quinoprotein amine dehydrogenase"/>
    <property type="match status" value="1"/>
</dbReference>
<gene>
    <name evidence="2" type="ORF">NOCA2420027</name>
</gene>
<dbReference type="SUPFAM" id="SSF50969">
    <property type="entry name" value="YVTN repeat-like/Quinoprotein amine dehydrogenase"/>
    <property type="match status" value="1"/>
</dbReference>
<keyword evidence="1" id="KW-0472">Membrane</keyword>
<proteinExistence type="predicted"/>
<evidence type="ECO:0000313" key="2">
    <source>
        <dbReference type="EMBL" id="CUR57459.1"/>
    </source>
</evidence>
<sequence length="321" mass="34304">MRRCSILTLVAMVLVLGLPAAAGAVTPDPVRIKDPAITESSGLLARDGEFYTVNDSGGRGVVFVIDARTGRTTRTIDFSDGPRDVEALAFGRADDELWVGDIGDNDRVRPGISVTRISTETEEQTRYRLGYPTEAVDAEALLVNPTNGRLYVASKEILGGTLYAAPAQLRRRAVNRLTPVADVGSVVTDGSFFPDGRHVILRGYLRATVYAFPSMTSVGTFSLPREKQGEGIAVSDSGRVFVSSEGKDQPILPVTLPARVRAALAGRTPDKGLRGTVTKARDQALDETSWLPGGLWTTGGLVLVVLLGAGWLVARRRRAGS</sequence>
<organism evidence="2">
    <name type="scientific">metagenome</name>
    <dbReference type="NCBI Taxonomy" id="256318"/>
    <lineage>
        <taxon>unclassified sequences</taxon>
        <taxon>metagenomes</taxon>
    </lineage>
</organism>
<evidence type="ECO:0000256" key="1">
    <source>
        <dbReference type="SAM" id="Phobius"/>
    </source>
</evidence>
<dbReference type="AlphaFoldDB" id="A0A2P2C636"/>
<reference evidence="2" key="1">
    <citation type="submission" date="2015-08" db="EMBL/GenBank/DDBJ databases">
        <authorList>
            <person name="Babu N.S."/>
            <person name="Beckwith C.J."/>
            <person name="Beseler K.G."/>
            <person name="Brison A."/>
            <person name="Carone J.V."/>
            <person name="Caskin T.P."/>
            <person name="Diamond M."/>
            <person name="Durham M.E."/>
            <person name="Foxe J.M."/>
            <person name="Go M."/>
            <person name="Henderson B.A."/>
            <person name="Jones I.B."/>
            <person name="McGettigan J.A."/>
            <person name="Micheletti S.J."/>
            <person name="Nasrallah M.E."/>
            <person name="Ortiz D."/>
            <person name="Piller C.R."/>
            <person name="Privatt S.R."/>
            <person name="Schneider S.L."/>
            <person name="Sharp S."/>
            <person name="Smith T.C."/>
            <person name="Stanton J.D."/>
            <person name="Ullery H.E."/>
            <person name="Wilson R.J."/>
            <person name="Serrano M.G."/>
            <person name="Buck G."/>
            <person name="Lee V."/>
            <person name="Wang Y."/>
            <person name="Carvalho R."/>
            <person name="Voegtly L."/>
            <person name="Shi R."/>
            <person name="Duckworth R."/>
            <person name="Johnson A."/>
            <person name="Loviza R."/>
            <person name="Walstead R."/>
            <person name="Shah Z."/>
            <person name="Kiflezghi M."/>
            <person name="Wade K."/>
            <person name="Ball S.L."/>
            <person name="Bradley K.W."/>
            <person name="Asai D.J."/>
            <person name="Bowman C.A."/>
            <person name="Russell D.A."/>
            <person name="Pope W.H."/>
            <person name="Jacobs-Sera D."/>
            <person name="Hendrix R.W."/>
            <person name="Hatfull G.F."/>
        </authorList>
    </citation>
    <scope>NUCLEOTIDE SEQUENCE</scope>
</reference>
<evidence type="ECO:0008006" key="3">
    <source>
        <dbReference type="Google" id="ProtNLM"/>
    </source>
</evidence>